<dbReference type="RefSeq" id="XP_024358320.1">
    <property type="nucleotide sequence ID" value="XM_024502552.2"/>
</dbReference>
<dbReference type="GeneID" id="112273612"/>
<dbReference type="Proteomes" id="UP000006727">
    <property type="component" value="Chromosome 20"/>
</dbReference>
<dbReference type="EMBL" id="ABEU02000020">
    <property type="status" value="NOT_ANNOTATED_CDS"/>
    <property type="molecule type" value="Genomic_DNA"/>
</dbReference>
<organism evidence="2 3">
    <name type="scientific">Physcomitrium patens</name>
    <name type="common">Spreading-leaved earth moss</name>
    <name type="synonym">Physcomitrella patens</name>
    <dbReference type="NCBI Taxonomy" id="3218"/>
    <lineage>
        <taxon>Eukaryota</taxon>
        <taxon>Viridiplantae</taxon>
        <taxon>Streptophyta</taxon>
        <taxon>Embryophyta</taxon>
        <taxon>Bryophyta</taxon>
        <taxon>Bryophytina</taxon>
        <taxon>Bryopsida</taxon>
        <taxon>Funariidae</taxon>
        <taxon>Funariales</taxon>
        <taxon>Funariaceae</taxon>
        <taxon>Physcomitrium</taxon>
    </lineage>
</organism>
<name>A0A7I4C151_PHYPA</name>
<dbReference type="KEGG" id="ppp:112273612"/>
<evidence type="ECO:0000256" key="1">
    <source>
        <dbReference type="SAM" id="MobiDB-lite"/>
    </source>
</evidence>
<evidence type="ECO:0000313" key="2">
    <source>
        <dbReference type="EnsemblPlants" id="Pp3c20_19950V3.2"/>
    </source>
</evidence>
<feature type="region of interest" description="Disordered" evidence="1">
    <location>
        <begin position="76"/>
        <end position="102"/>
    </location>
</feature>
<gene>
    <name evidence="2" type="primary">LOC112273612</name>
</gene>
<dbReference type="EnsemblPlants" id="Pp3c20_19950V3.2">
    <property type="protein sequence ID" value="Pp3c20_19950V3.2"/>
    <property type="gene ID" value="Pp3c20_19950"/>
</dbReference>
<sequence length="210" mass="23509">MVAPLIVKVVAFSLAKKVIVFLVAKLYGFPRLYRRASELNHYVNRDNATRREKFQNRLHFLFRLPTHIYKTVQRWRGVQPPQGPPSAPGQSQRINSSHPQHHQVEFQNGHEFHTSSHSLRVPLLNVSNPSNFGGFGSISQSIRSHLLGLRAGGSQNSKIRPFSGFATLPLGVTSLVSPSRETKSLQTMSRGHFSAVDLVNSHIIQMKASN</sequence>
<dbReference type="Gramene" id="Pp3c20_19950V3.2">
    <property type="protein sequence ID" value="Pp3c20_19950V3.2"/>
    <property type="gene ID" value="Pp3c20_19950"/>
</dbReference>
<reference evidence="2 3" key="1">
    <citation type="journal article" date="2008" name="Science">
        <title>The Physcomitrella genome reveals evolutionary insights into the conquest of land by plants.</title>
        <authorList>
            <person name="Rensing S."/>
            <person name="Lang D."/>
            <person name="Zimmer A."/>
            <person name="Terry A."/>
            <person name="Salamov A."/>
            <person name="Shapiro H."/>
            <person name="Nishiyama T."/>
            <person name="Perroud P.-F."/>
            <person name="Lindquist E."/>
            <person name="Kamisugi Y."/>
            <person name="Tanahashi T."/>
            <person name="Sakakibara K."/>
            <person name="Fujita T."/>
            <person name="Oishi K."/>
            <person name="Shin-I T."/>
            <person name="Kuroki Y."/>
            <person name="Toyoda A."/>
            <person name="Suzuki Y."/>
            <person name="Hashimoto A."/>
            <person name="Yamaguchi K."/>
            <person name="Sugano A."/>
            <person name="Kohara Y."/>
            <person name="Fujiyama A."/>
            <person name="Anterola A."/>
            <person name="Aoki S."/>
            <person name="Ashton N."/>
            <person name="Barbazuk W.B."/>
            <person name="Barker E."/>
            <person name="Bennetzen J."/>
            <person name="Bezanilla M."/>
            <person name="Blankenship R."/>
            <person name="Cho S.H."/>
            <person name="Dutcher S."/>
            <person name="Estelle M."/>
            <person name="Fawcett J.A."/>
            <person name="Gundlach H."/>
            <person name="Hanada K."/>
            <person name="Heyl A."/>
            <person name="Hicks K.A."/>
            <person name="Hugh J."/>
            <person name="Lohr M."/>
            <person name="Mayer K."/>
            <person name="Melkozernov A."/>
            <person name="Murata T."/>
            <person name="Nelson D."/>
            <person name="Pils B."/>
            <person name="Prigge M."/>
            <person name="Reiss B."/>
            <person name="Renner T."/>
            <person name="Rombauts S."/>
            <person name="Rushton P."/>
            <person name="Sanderfoot A."/>
            <person name="Schween G."/>
            <person name="Shiu S.-H."/>
            <person name="Stueber K."/>
            <person name="Theodoulou F.L."/>
            <person name="Tu H."/>
            <person name="Van de Peer Y."/>
            <person name="Verrier P.J."/>
            <person name="Waters E."/>
            <person name="Wood A."/>
            <person name="Yang L."/>
            <person name="Cove D."/>
            <person name="Cuming A."/>
            <person name="Hasebe M."/>
            <person name="Lucas S."/>
            <person name="Mishler D.B."/>
            <person name="Reski R."/>
            <person name="Grigoriev I."/>
            <person name="Quatrano R.S."/>
            <person name="Boore J.L."/>
        </authorList>
    </citation>
    <scope>NUCLEOTIDE SEQUENCE [LARGE SCALE GENOMIC DNA]</scope>
    <source>
        <strain evidence="2 3">cv. Gransden 2004</strain>
    </source>
</reference>
<dbReference type="InParanoid" id="A0A7I4C151"/>
<protein>
    <submittedName>
        <fullName evidence="2">Uncharacterized protein</fullName>
    </submittedName>
</protein>
<proteinExistence type="predicted"/>
<reference evidence="2 3" key="2">
    <citation type="journal article" date="2018" name="Plant J.">
        <title>The Physcomitrella patens chromosome-scale assembly reveals moss genome structure and evolution.</title>
        <authorList>
            <person name="Lang D."/>
            <person name="Ullrich K.K."/>
            <person name="Murat F."/>
            <person name="Fuchs J."/>
            <person name="Jenkins J."/>
            <person name="Haas F.B."/>
            <person name="Piednoel M."/>
            <person name="Gundlach H."/>
            <person name="Van Bel M."/>
            <person name="Meyberg R."/>
            <person name="Vives C."/>
            <person name="Morata J."/>
            <person name="Symeonidi A."/>
            <person name="Hiss M."/>
            <person name="Muchero W."/>
            <person name="Kamisugi Y."/>
            <person name="Saleh O."/>
            <person name="Blanc G."/>
            <person name="Decker E.L."/>
            <person name="van Gessel N."/>
            <person name="Grimwood J."/>
            <person name="Hayes R.D."/>
            <person name="Graham S.W."/>
            <person name="Gunter L.E."/>
            <person name="McDaniel S.F."/>
            <person name="Hoernstein S.N.W."/>
            <person name="Larsson A."/>
            <person name="Li F.W."/>
            <person name="Perroud P.F."/>
            <person name="Phillips J."/>
            <person name="Ranjan P."/>
            <person name="Rokshar D.S."/>
            <person name="Rothfels C.J."/>
            <person name="Schneider L."/>
            <person name="Shu S."/>
            <person name="Stevenson D.W."/>
            <person name="Thummler F."/>
            <person name="Tillich M."/>
            <person name="Villarreal Aguilar J.C."/>
            <person name="Widiez T."/>
            <person name="Wong G.K."/>
            <person name="Wymore A."/>
            <person name="Zhang Y."/>
            <person name="Zimmer A.D."/>
            <person name="Quatrano R.S."/>
            <person name="Mayer K.F.X."/>
            <person name="Goodstein D."/>
            <person name="Casacuberta J.M."/>
            <person name="Vandepoele K."/>
            <person name="Reski R."/>
            <person name="Cuming A.C."/>
            <person name="Tuskan G.A."/>
            <person name="Maumus F."/>
            <person name="Salse J."/>
            <person name="Schmutz J."/>
            <person name="Rensing S.A."/>
        </authorList>
    </citation>
    <scope>NUCLEOTIDE SEQUENCE [LARGE SCALE GENOMIC DNA]</scope>
    <source>
        <strain evidence="2 3">cv. Gransden 2004</strain>
    </source>
</reference>
<dbReference type="OrthoDB" id="5816at2759"/>
<dbReference type="AlphaFoldDB" id="A0A7I4C151"/>
<accession>A0A7I4C151</accession>
<keyword evidence="3" id="KW-1185">Reference proteome</keyword>
<reference evidence="2" key="3">
    <citation type="submission" date="2020-12" db="UniProtKB">
        <authorList>
            <consortium name="EnsemblPlants"/>
        </authorList>
    </citation>
    <scope>IDENTIFICATION</scope>
</reference>
<evidence type="ECO:0000313" key="3">
    <source>
        <dbReference type="Proteomes" id="UP000006727"/>
    </source>
</evidence>